<dbReference type="InterPro" id="IPR017601">
    <property type="entry name" value="DGQHR-contain_dom"/>
</dbReference>
<keyword evidence="2" id="KW-1185">Reference proteome</keyword>
<reference evidence="2" key="1">
    <citation type="submission" date="2016-10" db="EMBL/GenBank/DDBJ databases">
        <authorList>
            <person name="Varghese N."/>
            <person name="Submissions S."/>
        </authorList>
    </citation>
    <scope>NUCLEOTIDE SEQUENCE [LARGE SCALE GENOMIC DNA]</scope>
    <source>
        <strain evidence="2">DSM 25030</strain>
    </source>
</reference>
<evidence type="ECO:0000313" key="1">
    <source>
        <dbReference type="EMBL" id="SDW31581.1"/>
    </source>
</evidence>
<name>A0A1H2SIW7_9FLAO</name>
<dbReference type="EMBL" id="FNMY01000001">
    <property type="protein sequence ID" value="SDW31581.1"/>
    <property type="molecule type" value="Genomic_DNA"/>
</dbReference>
<organism evidence="1 2">
    <name type="scientific">Flagellimonas zhangzhouensis</name>
    <dbReference type="NCBI Taxonomy" id="1073328"/>
    <lineage>
        <taxon>Bacteria</taxon>
        <taxon>Pseudomonadati</taxon>
        <taxon>Bacteroidota</taxon>
        <taxon>Flavobacteriia</taxon>
        <taxon>Flavobacteriales</taxon>
        <taxon>Flavobacteriaceae</taxon>
        <taxon>Flagellimonas</taxon>
    </lineage>
</organism>
<evidence type="ECO:0000313" key="2">
    <source>
        <dbReference type="Proteomes" id="UP000199592"/>
    </source>
</evidence>
<sequence>MIEVKITYLNQIINDDKKIGIAQIPFLDLKDVVAYTRREDDEEKYYQRAIQDQKILDIKFFILKQINKKINEDLNSSALGTFPTSTIIAINSNNDYENLEEFSNYMQATRDLEERNNEFNECFLIEDENSLKATAFIPKGKSALIVDGQHRLYGITKLYEDVSESQEIIDKYYRREKDIFDNKLTPEIVKSELEDFDFLCSMLVNFDVYDQSRVFADVNFNQKSVNKSLFYDIFGTYPDVDNNEIVLAHEITELFFTNENSVFNGNIKMLGGGPGLFSQSFFVESLLKFFKVSSIWGSKASQYLIVNKDYSRLSNEQEKNQAELIRLMDSKQKIENEIYGFLNNYFEVVLDHWNEYVPIQIDSEEKGRVIRRFYNQIGDKTRYDHVLLKTIGIGALMKYIELIYRRVKELSLAQQSEYIRKLLIEIDKEDPNLFSNKSVFKGGSGFGTRNRIFYDMFFYTAELLNKNKKLNKDELNILSNIVKDKNPEYVKSILPNLHNDLAVIGG</sequence>
<dbReference type="NCBIfam" id="TIGR03187">
    <property type="entry name" value="DGQHR"/>
    <property type="match status" value="1"/>
</dbReference>
<dbReference type="STRING" id="1073328.SAMN05216294_2477"/>
<proteinExistence type="predicted"/>
<dbReference type="AlphaFoldDB" id="A0A1H2SIW7"/>
<dbReference type="OrthoDB" id="9789139at2"/>
<dbReference type="CDD" id="cd16413">
    <property type="entry name" value="DGQHR_domain"/>
    <property type="match status" value="1"/>
</dbReference>
<accession>A0A1H2SIW7</accession>
<protein>
    <submittedName>
        <fullName evidence="1">DGQHR domain-containing protein</fullName>
    </submittedName>
</protein>
<dbReference type="Proteomes" id="UP000199592">
    <property type="component" value="Unassembled WGS sequence"/>
</dbReference>
<gene>
    <name evidence="1" type="ORF">SAMN04487892_1120</name>
</gene>
<dbReference type="RefSeq" id="WP_090296489.1">
    <property type="nucleotide sequence ID" value="NZ_FNKI01000002.1"/>
</dbReference>